<evidence type="ECO:0000256" key="2">
    <source>
        <dbReference type="SAM" id="SignalP"/>
    </source>
</evidence>
<organism evidence="3 4">
    <name type="scientific">Candidatus Accumulibacter proximus</name>
    <dbReference type="NCBI Taxonomy" id="2954385"/>
    <lineage>
        <taxon>Bacteria</taxon>
        <taxon>Pseudomonadati</taxon>
        <taxon>Pseudomonadota</taxon>
        <taxon>Betaproteobacteria</taxon>
        <taxon>Candidatus Accumulibacter</taxon>
    </lineage>
</organism>
<reference evidence="3 4" key="1">
    <citation type="submission" date="2020-10" db="EMBL/GenBank/DDBJ databases">
        <title>Connecting structure to function with the recovery of over 1000 high-quality activated sludge metagenome-assembled genomes encoding full-length rRNA genes using long-read sequencing.</title>
        <authorList>
            <person name="Singleton C.M."/>
            <person name="Petriglieri F."/>
            <person name="Kristensen J.M."/>
            <person name="Kirkegaard R.H."/>
            <person name="Michaelsen T.Y."/>
            <person name="Andersen M.H."/>
            <person name="Karst S.M."/>
            <person name="Dueholm M.S."/>
            <person name="Nielsen P.H."/>
            <person name="Albertsen M."/>
        </authorList>
    </citation>
    <scope>NUCLEOTIDE SEQUENCE [LARGE SCALE GENOMIC DNA]</scope>
    <source>
        <strain evidence="3">EsbW_18-Q3-R4-48_BATAC.285</strain>
    </source>
</reference>
<evidence type="ECO:0000256" key="1">
    <source>
        <dbReference type="SAM" id="MobiDB-lite"/>
    </source>
</evidence>
<evidence type="ECO:0008006" key="5">
    <source>
        <dbReference type="Google" id="ProtNLM"/>
    </source>
</evidence>
<gene>
    <name evidence="3" type="ORF">IPJ27_15360</name>
</gene>
<feature type="signal peptide" evidence="2">
    <location>
        <begin position="1"/>
        <end position="21"/>
    </location>
</feature>
<proteinExistence type="predicted"/>
<dbReference type="AlphaFoldDB" id="A0A935UGF4"/>
<accession>A0A935UGF4</accession>
<keyword evidence="2" id="KW-0732">Signal</keyword>
<protein>
    <recommendedName>
        <fullName evidence="5">DUF4124 domain-containing protein</fullName>
    </recommendedName>
</protein>
<dbReference type="EMBL" id="JADJMH010000016">
    <property type="protein sequence ID" value="MBK7676011.1"/>
    <property type="molecule type" value="Genomic_DNA"/>
</dbReference>
<comment type="caution">
    <text evidence="3">The sequence shown here is derived from an EMBL/GenBank/DDBJ whole genome shotgun (WGS) entry which is preliminary data.</text>
</comment>
<name>A0A935UGF4_9PROT</name>
<feature type="chain" id="PRO_5037367223" description="DUF4124 domain-containing protein" evidence="2">
    <location>
        <begin position="22"/>
        <end position="298"/>
    </location>
</feature>
<evidence type="ECO:0000313" key="3">
    <source>
        <dbReference type="EMBL" id="MBK7676011.1"/>
    </source>
</evidence>
<feature type="region of interest" description="Disordered" evidence="1">
    <location>
        <begin position="193"/>
        <end position="225"/>
    </location>
</feature>
<evidence type="ECO:0000313" key="4">
    <source>
        <dbReference type="Proteomes" id="UP000697998"/>
    </source>
</evidence>
<dbReference type="Proteomes" id="UP000697998">
    <property type="component" value="Unassembled WGS sequence"/>
</dbReference>
<sequence>MNRLALAVSIWLLAVQAVAPAQEVFVTRSAGGAVYSDKPQPGSRPVTLPELNVSPAVPLTKAAVPAARKAPDEAGSRAAAVPGYQKFSIVFPENNASVAANTALFEVRVALEPALQLGEGHAIMVSVNGRPVGLRFTATEFMIPPEFWGDTLPPANQRHQVDAAIVDSSGAVIKRADPVTFYLRYVEFRHHRPGHWQQPLPTPVEKPRLPPSAMEKGPAVRKSVEPQGQALPRALGSSPTQPPTAVERGACAMRHCARPRATPGAAATGLVAPAESGTRTDTHPGAAALAALTEADRI</sequence>